<sequence length="169" mass="18269">MIGQRVVSLVVIGVITATVFTSGPFVPVDFTSRDSPCEGGVLSNQGTAVVQSSSLPESATLSRSEFGAEVWKLSVSDADVRMTDIRGCVRFTYEIAIGELGITSLSTTTVSEESSERTTLSIPKTTVDPDRVTEDRYDAELNLTYHGTENQTAVERTLVSRNITVEVEE</sequence>
<organism evidence="1 2">
    <name type="scientific">Natrinema salsiterrestre</name>
    <dbReference type="NCBI Taxonomy" id="2950540"/>
    <lineage>
        <taxon>Archaea</taxon>
        <taxon>Methanobacteriati</taxon>
        <taxon>Methanobacteriota</taxon>
        <taxon>Stenosarchaea group</taxon>
        <taxon>Halobacteria</taxon>
        <taxon>Halobacteriales</taxon>
        <taxon>Natrialbaceae</taxon>
        <taxon>Natrinema</taxon>
    </lineage>
</organism>
<evidence type="ECO:0000313" key="2">
    <source>
        <dbReference type="Proteomes" id="UP001154061"/>
    </source>
</evidence>
<proteinExistence type="predicted"/>
<comment type="caution">
    <text evidence="1">The sequence shown here is derived from an EMBL/GenBank/DDBJ whole genome shotgun (WGS) entry which is preliminary data.</text>
</comment>
<dbReference type="RefSeq" id="WP_277521055.1">
    <property type="nucleotide sequence ID" value="NZ_JAMQOT010000002.1"/>
</dbReference>
<keyword evidence="2" id="KW-1185">Reference proteome</keyword>
<protein>
    <submittedName>
        <fullName evidence="1">Uncharacterized protein</fullName>
    </submittedName>
</protein>
<dbReference type="Proteomes" id="UP001154061">
    <property type="component" value="Unassembled WGS sequence"/>
</dbReference>
<gene>
    <name evidence="1" type="ORF">NDI89_08210</name>
</gene>
<evidence type="ECO:0000313" key="1">
    <source>
        <dbReference type="EMBL" id="MDF9745569.1"/>
    </source>
</evidence>
<name>A0A9Q4L107_9EURY</name>
<dbReference type="EMBL" id="JAMQOT010000002">
    <property type="protein sequence ID" value="MDF9745569.1"/>
    <property type="molecule type" value="Genomic_DNA"/>
</dbReference>
<accession>A0A9Q4L107</accession>
<dbReference type="AlphaFoldDB" id="A0A9Q4L107"/>
<reference evidence="1" key="1">
    <citation type="submission" date="2022-06" db="EMBL/GenBank/DDBJ databases">
        <title>Natrinema sp. a new haloarchaeum isolate from saline soil.</title>
        <authorList>
            <person name="Strakova D."/>
            <person name="Galisteo C."/>
            <person name="Sanchez-Porro C."/>
            <person name="Ventosa A."/>
        </authorList>
    </citation>
    <scope>NUCLEOTIDE SEQUENCE</scope>
    <source>
        <strain evidence="1">S1CR25-10</strain>
    </source>
</reference>